<dbReference type="Proteomes" id="UP000092993">
    <property type="component" value="Unassembled WGS sequence"/>
</dbReference>
<evidence type="ECO:0000256" key="1">
    <source>
        <dbReference type="ARBA" id="ARBA00001946"/>
    </source>
</evidence>
<dbReference type="InterPro" id="IPR020476">
    <property type="entry name" value="Nudix_hydrolase"/>
</dbReference>
<evidence type="ECO:0000256" key="6">
    <source>
        <dbReference type="ARBA" id="ARBA00022801"/>
    </source>
</evidence>
<evidence type="ECO:0000256" key="3">
    <source>
        <dbReference type="ARBA" id="ARBA00009595"/>
    </source>
</evidence>
<name>A0A1C7M3L2_GRIFR</name>
<dbReference type="GO" id="GO:0006742">
    <property type="term" value="P:NADP+ catabolic process"/>
    <property type="evidence" value="ECO:0007669"/>
    <property type="project" value="TreeGrafter"/>
</dbReference>
<evidence type="ECO:0000256" key="10">
    <source>
        <dbReference type="SAM" id="MobiDB-lite"/>
    </source>
</evidence>
<evidence type="ECO:0000256" key="5">
    <source>
        <dbReference type="ARBA" id="ARBA00022723"/>
    </source>
</evidence>
<dbReference type="AlphaFoldDB" id="A0A1C7M3L2"/>
<dbReference type="GO" id="GO:0046872">
    <property type="term" value="F:metal ion binding"/>
    <property type="evidence" value="ECO:0007669"/>
    <property type="project" value="UniProtKB-KW"/>
</dbReference>
<proteinExistence type="inferred from homology"/>
<dbReference type="STRING" id="5627.A0A1C7M3L2"/>
<comment type="catalytic activity">
    <reaction evidence="9">
        <text>a 5'-end NAD(+)-phospho-ribonucleoside in mRNA + H2O = a 5'-end phospho-adenosine-phospho-ribonucleoside in mRNA + beta-nicotinamide D-ribonucleotide + 2 H(+)</text>
        <dbReference type="Rhea" id="RHEA:60876"/>
        <dbReference type="Rhea" id="RHEA-COMP:15698"/>
        <dbReference type="Rhea" id="RHEA-COMP:15719"/>
        <dbReference type="ChEBI" id="CHEBI:14649"/>
        <dbReference type="ChEBI" id="CHEBI:15377"/>
        <dbReference type="ChEBI" id="CHEBI:15378"/>
        <dbReference type="ChEBI" id="CHEBI:144029"/>
        <dbReference type="ChEBI" id="CHEBI:144051"/>
    </reaction>
    <physiologicalReaction direction="left-to-right" evidence="9">
        <dbReference type="Rhea" id="RHEA:60877"/>
    </physiologicalReaction>
</comment>
<feature type="domain" description="Nudix hydrolase" evidence="11">
    <location>
        <begin position="250"/>
        <end position="385"/>
    </location>
</feature>
<reference evidence="12 13" key="1">
    <citation type="submission" date="2016-03" db="EMBL/GenBank/DDBJ databases">
        <title>Whole genome sequencing of Grifola frondosa 9006-11.</title>
        <authorList>
            <person name="Min B."/>
            <person name="Park H."/>
            <person name="Kim J.-G."/>
            <person name="Cho H."/>
            <person name="Oh Y.-L."/>
            <person name="Kong W.-S."/>
            <person name="Choi I.-G."/>
        </authorList>
    </citation>
    <scope>NUCLEOTIDE SEQUENCE [LARGE SCALE GENOMIC DNA]</scope>
    <source>
        <strain evidence="12 13">9006-11</strain>
    </source>
</reference>
<evidence type="ECO:0000256" key="8">
    <source>
        <dbReference type="ARBA" id="ARBA00023027"/>
    </source>
</evidence>
<dbReference type="PANTHER" id="PTHR42904:SF6">
    <property type="entry name" value="NAD-CAPPED RNA HYDROLASE NUDT12"/>
    <property type="match status" value="1"/>
</dbReference>
<dbReference type="InterPro" id="IPR050241">
    <property type="entry name" value="NAD-cap_RNA_hydrolase_NudC"/>
</dbReference>
<evidence type="ECO:0000313" key="12">
    <source>
        <dbReference type="EMBL" id="OBZ70949.1"/>
    </source>
</evidence>
<evidence type="ECO:0000256" key="2">
    <source>
        <dbReference type="ARBA" id="ARBA00001947"/>
    </source>
</evidence>
<dbReference type="PANTHER" id="PTHR42904">
    <property type="entry name" value="NUDIX HYDROLASE, NUDC SUBFAMILY"/>
    <property type="match status" value="1"/>
</dbReference>
<feature type="region of interest" description="Disordered" evidence="10">
    <location>
        <begin position="371"/>
        <end position="411"/>
    </location>
</feature>
<keyword evidence="6" id="KW-0378">Hydrolase</keyword>
<dbReference type="SUPFAM" id="SSF55811">
    <property type="entry name" value="Nudix"/>
    <property type="match status" value="1"/>
</dbReference>
<evidence type="ECO:0000256" key="7">
    <source>
        <dbReference type="ARBA" id="ARBA00022842"/>
    </source>
</evidence>
<dbReference type="GO" id="GO:0005829">
    <property type="term" value="C:cytosol"/>
    <property type="evidence" value="ECO:0007669"/>
    <property type="project" value="TreeGrafter"/>
</dbReference>
<dbReference type="EMBL" id="LUGG01000013">
    <property type="protein sequence ID" value="OBZ70949.1"/>
    <property type="molecule type" value="Genomic_DNA"/>
</dbReference>
<dbReference type="CDD" id="cd03429">
    <property type="entry name" value="NUDIX_NADH_pyrophosphatase_Nudt13"/>
    <property type="match status" value="1"/>
</dbReference>
<dbReference type="OrthoDB" id="10249612at2759"/>
<dbReference type="PROSITE" id="PS00893">
    <property type="entry name" value="NUDIX_BOX"/>
    <property type="match status" value="1"/>
</dbReference>
<dbReference type="OMA" id="FPANIMA"/>
<comment type="cofactor">
    <cofactor evidence="2">
        <name>Zn(2+)</name>
        <dbReference type="ChEBI" id="CHEBI:29105"/>
    </cofactor>
</comment>
<dbReference type="InterPro" id="IPR015797">
    <property type="entry name" value="NUDIX_hydrolase-like_dom_sf"/>
</dbReference>
<dbReference type="Gene3D" id="3.90.79.10">
    <property type="entry name" value="Nucleoside Triphosphate Pyrophosphohydrolase"/>
    <property type="match status" value="1"/>
</dbReference>
<keyword evidence="8" id="KW-0520">NAD</keyword>
<dbReference type="GO" id="GO:0035529">
    <property type="term" value="F:NADH pyrophosphatase activity"/>
    <property type="evidence" value="ECO:0007669"/>
    <property type="project" value="TreeGrafter"/>
</dbReference>
<gene>
    <name evidence="12" type="primary">NUDT12</name>
    <name evidence="12" type="ORF">A0H81_09328</name>
</gene>
<dbReference type="InterPro" id="IPR000086">
    <property type="entry name" value="NUDIX_hydrolase_dom"/>
</dbReference>
<comment type="similarity">
    <text evidence="3">Belongs to the Nudix hydrolase family. NudC subfamily.</text>
</comment>
<dbReference type="GO" id="GO:0005777">
    <property type="term" value="C:peroxisome"/>
    <property type="evidence" value="ECO:0007669"/>
    <property type="project" value="TreeGrafter"/>
</dbReference>
<dbReference type="InterPro" id="IPR049734">
    <property type="entry name" value="NudC-like_C"/>
</dbReference>
<dbReference type="InterPro" id="IPR020084">
    <property type="entry name" value="NUDIX_hydrolase_CS"/>
</dbReference>
<organism evidence="12 13">
    <name type="scientific">Grifola frondosa</name>
    <name type="common">Maitake</name>
    <name type="synonym">Polyporus frondosus</name>
    <dbReference type="NCBI Taxonomy" id="5627"/>
    <lineage>
        <taxon>Eukaryota</taxon>
        <taxon>Fungi</taxon>
        <taxon>Dikarya</taxon>
        <taxon>Basidiomycota</taxon>
        <taxon>Agaricomycotina</taxon>
        <taxon>Agaricomycetes</taxon>
        <taxon>Polyporales</taxon>
        <taxon>Grifolaceae</taxon>
        <taxon>Grifola</taxon>
    </lineage>
</organism>
<keyword evidence="13" id="KW-1185">Reference proteome</keyword>
<dbReference type="Pfam" id="PF00293">
    <property type="entry name" value="NUDIX"/>
    <property type="match status" value="1"/>
</dbReference>
<evidence type="ECO:0000259" key="11">
    <source>
        <dbReference type="PROSITE" id="PS51462"/>
    </source>
</evidence>
<dbReference type="PROSITE" id="PS51462">
    <property type="entry name" value="NUDIX"/>
    <property type="match status" value="1"/>
</dbReference>
<keyword evidence="7" id="KW-0460">Magnesium</keyword>
<comment type="caution">
    <text evidence="12">The sequence shown here is derived from an EMBL/GenBank/DDBJ whole genome shotgun (WGS) entry which is preliminary data.</text>
</comment>
<sequence length="448" mass="48586">MATHVLSIPKCRRTVPATRWVLFKSGQPLLAEVEKKRSLARLTTADVKLILGSEPFFSQGQHAGDPAAAPVPILEAARFHGPPIVFLGLHEPDINTADALPSSDFSAKTDPVTVIANIKGTPYFSLDVSDVEQKELEETLQNAEVSKNGATLLFSEGRAAMDNFDSFEAAVFAEGRSMTDWNGRNKVRASRSRITSTHPLACTVLSFLRFPGICYVAGWKLSCTSLVPWADNTGKKPCATATGLHNFAHPRSDGVVIMAAVDETGEKILLGRNKKWPPKFWSALAGFIEPGESFEDAVRRELWEEAGVRARDVTYHSTQPWPFPANIMAGFYATVSSSDTIRTDLDNELEDARWYSREEVLAVITHGEGTKLSKGDHKQLSWASDQAADAPKTNAAGEPTGDALKTTEAPPVVSTEAPFRLPRVLLSRGCSSAIGLMAGQDQACVPPN</sequence>
<dbReference type="PRINTS" id="PR00502">
    <property type="entry name" value="NUDIXFAMILY"/>
</dbReference>
<dbReference type="GO" id="GO:0019677">
    <property type="term" value="P:NAD+ catabolic process"/>
    <property type="evidence" value="ECO:0007669"/>
    <property type="project" value="TreeGrafter"/>
</dbReference>
<accession>A0A1C7M3L2</accession>
<evidence type="ECO:0000256" key="9">
    <source>
        <dbReference type="ARBA" id="ARBA00023679"/>
    </source>
</evidence>
<keyword evidence="5" id="KW-0479">Metal-binding</keyword>
<evidence type="ECO:0000313" key="13">
    <source>
        <dbReference type="Proteomes" id="UP000092993"/>
    </source>
</evidence>
<protein>
    <recommendedName>
        <fullName evidence="4">NAD(+) diphosphatase</fullName>
        <ecNumber evidence="4">3.6.1.22</ecNumber>
    </recommendedName>
</protein>
<evidence type="ECO:0000256" key="4">
    <source>
        <dbReference type="ARBA" id="ARBA00012381"/>
    </source>
</evidence>
<comment type="cofactor">
    <cofactor evidence="1">
        <name>Mg(2+)</name>
        <dbReference type="ChEBI" id="CHEBI:18420"/>
    </cofactor>
</comment>
<dbReference type="EC" id="3.6.1.22" evidence="4"/>